<dbReference type="RefSeq" id="WP_084745759.1">
    <property type="nucleotide sequence ID" value="NZ_CP020563.1"/>
</dbReference>
<name>A0ABC8BQD4_9ACTN</name>
<keyword evidence="2" id="KW-1185">Reference proteome</keyword>
<protein>
    <submittedName>
        <fullName evidence="1">Uncharacterized protein</fullName>
    </submittedName>
</protein>
<dbReference type="Proteomes" id="UP000192251">
    <property type="component" value="Chromosome"/>
</dbReference>
<gene>
    <name evidence="1" type="ORF">B7C62_08855</name>
</gene>
<sequence>MTKKLKELAKDAEDMRTYTQGTSWKGENAAVTKPFVTRTASQFQNAAIQAGSITTLLKGVQSELTAAKAELVAIYETPPYGVKISPVGVITYVESADPGRSDIDALVTRIEAILQRAADADARCAGGLAALTKDPHRFSSEHYDSLKDAETVKEQETRAKLNAVDFTPPEKWGSGTIKPAAEFLGYRSWISGGQAYLRGDWKGAWEGFHGGEPAAAAGKGADFLEKATAPAAGARPGVLNMVSKFAGKVLGTPVAIGATAVDHYYTPEDERLNETRVDAPRAPGKVRYQ</sequence>
<dbReference type="EMBL" id="CP020563">
    <property type="protein sequence ID" value="ARF72372.1"/>
    <property type="molecule type" value="Genomic_DNA"/>
</dbReference>
<evidence type="ECO:0000313" key="2">
    <source>
        <dbReference type="Proteomes" id="UP000192251"/>
    </source>
</evidence>
<dbReference type="KEGG" id="kab:B7C62_08855"/>
<proteinExistence type="predicted"/>
<dbReference type="AlphaFoldDB" id="A0ABC8BQD4"/>
<accession>A0ABC8BQD4</accession>
<organism evidence="1 2">
    <name type="scientific">Kitasatospora albolonga</name>
    <dbReference type="NCBI Taxonomy" id="68173"/>
    <lineage>
        <taxon>Bacteria</taxon>
        <taxon>Bacillati</taxon>
        <taxon>Actinomycetota</taxon>
        <taxon>Actinomycetes</taxon>
        <taxon>Kitasatosporales</taxon>
        <taxon>Streptomycetaceae</taxon>
        <taxon>Kitasatospora</taxon>
    </lineage>
</organism>
<reference evidence="1 2" key="1">
    <citation type="submission" date="2017-04" db="EMBL/GenBank/DDBJ databases">
        <title>The complete genome sequence of Streptomyces albolongus YIM 101047, the producer of novel bafilomycins and novel odoriferous sesquiterpenoids.</title>
        <authorList>
            <person name="Yin M."/>
            <person name="Jiang Y."/>
        </authorList>
    </citation>
    <scope>NUCLEOTIDE SEQUENCE [LARGE SCALE GENOMIC DNA]</scope>
    <source>
        <strain evidence="1 2">YIM 101047</strain>
    </source>
</reference>
<evidence type="ECO:0000313" key="1">
    <source>
        <dbReference type="EMBL" id="ARF72372.1"/>
    </source>
</evidence>